<accession>A0A8H3WVA3</accession>
<proteinExistence type="predicted"/>
<evidence type="ECO:0000256" key="1">
    <source>
        <dbReference type="SAM" id="MobiDB-lite"/>
    </source>
</evidence>
<gene>
    <name evidence="2" type="ORF">GQ607_000014</name>
</gene>
<name>A0A8H3WVA3_9PEZI</name>
<protein>
    <submittedName>
        <fullName evidence="2">Uncharacterized protein</fullName>
    </submittedName>
</protein>
<keyword evidence="3" id="KW-1185">Reference proteome</keyword>
<comment type="caution">
    <text evidence="2">The sequence shown here is derived from an EMBL/GenBank/DDBJ whole genome shotgun (WGS) entry which is preliminary data.</text>
</comment>
<dbReference type="AlphaFoldDB" id="A0A8H3WVA3"/>
<evidence type="ECO:0000313" key="3">
    <source>
        <dbReference type="Proteomes" id="UP000434172"/>
    </source>
</evidence>
<feature type="compositionally biased region" description="Polar residues" evidence="1">
    <location>
        <begin position="1"/>
        <end position="17"/>
    </location>
</feature>
<sequence length="34" mass="3659">MLSQSGSGKQETSPSKTKSGERRQVLDRPNANLA</sequence>
<dbReference type="Proteomes" id="UP000434172">
    <property type="component" value="Unassembled WGS sequence"/>
</dbReference>
<organism evidence="2 3">
    <name type="scientific">Colletotrichum asianum</name>
    <dbReference type="NCBI Taxonomy" id="702518"/>
    <lineage>
        <taxon>Eukaryota</taxon>
        <taxon>Fungi</taxon>
        <taxon>Dikarya</taxon>
        <taxon>Ascomycota</taxon>
        <taxon>Pezizomycotina</taxon>
        <taxon>Sordariomycetes</taxon>
        <taxon>Hypocreomycetidae</taxon>
        <taxon>Glomerellales</taxon>
        <taxon>Glomerellaceae</taxon>
        <taxon>Colletotrichum</taxon>
        <taxon>Colletotrichum gloeosporioides species complex</taxon>
    </lineage>
</organism>
<reference evidence="2 3" key="1">
    <citation type="submission" date="2019-12" db="EMBL/GenBank/DDBJ databases">
        <title>A genome sequence resource for the geographically widespread anthracnose pathogen Colletotrichum asianum.</title>
        <authorList>
            <person name="Meng Y."/>
        </authorList>
    </citation>
    <scope>NUCLEOTIDE SEQUENCE [LARGE SCALE GENOMIC DNA]</scope>
    <source>
        <strain evidence="2 3">ICMP 18580</strain>
    </source>
</reference>
<evidence type="ECO:0000313" key="2">
    <source>
        <dbReference type="EMBL" id="KAF0331998.1"/>
    </source>
</evidence>
<dbReference type="EMBL" id="WOWK01000001">
    <property type="protein sequence ID" value="KAF0331998.1"/>
    <property type="molecule type" value="Genomic_DNA"/>
</dbReference>
<feature type="region of interest" description="Disordered" evidence="1">
    <location>
        <begin position="1"/>
        <end position="34"/>
    </location>
</feature>